<dbReference type="RefSeq" id="WP_123164556.1">
    <property type="nucleotide sequence ID" value="NZ_RIAX01000003.1"/>
</dbReference>
<accession>A0A3M8P8S2</accession>
<protein>
    <submittedName>
        <fullName evidence="1">Uncharacterized protein</fullName>
    </submittedName>
</protein>
<dbReference type="GO" id="GO:0009236">
    <property type="term" value="P:cobalamin biosynthetic process"/>
    <property type="evidence" value="ECO:0007669"/>
    <property type="project" value="UniProtKB-UniPathway"/>
</dbReference>
<dbReference type="AlphaFoldDB" id="A0A3M8P8S2"/>
<dbReference type="Proteomes" id="UP000275473">
    <property type="component" value="Unassembled WGS sequence"/>
</dbReference>
<name>A0A3M8P8S2_9BACL</name>
<dbReference type="OrthoDB" id="1766664at2"/>
<keyword evidence="2" id="KW-1185">Reference proteome</keyword>
<dbReference type="UniPathway" id="UPA00148">
    <property type="reaction ID" value="UER00236"/>
</dbReference>
<reference evidence="1 2" key="1">
    <citation type="journal article" date="2018" name="Int. J. Syst. Evol. Microbiol.">
        <title>Planococcus salinus sp. nov., a moderately halophilic bacterium isolated from a saline-alkali soil.</title>
        <authorList>
            <person name="Gan L."/>
        </authorList>
    </citation>
    <scope>NUCLEOTIDE SEQUENCE [LARGE SCALE GENOMIC DNA]</scope>
    <source>
        <strain evidence="1 2">LCB217</strain>
    </source>
</reference>
<dbReference type="Gene3D" id="3.40.50.300">
    <property type="entry name" value="P-loop containing nucleotide triphosphate hydrolases"/>
    <property type="match status" value="1"/>
</dbReference>
<dbReference type="EMBL" id="RIAX01000003">
    <property type="protein sequence ID" value="RNF40048.1"/>
    <property type="molecule type" value="Genomic_DNA"/>
</dbReference>
<proteinExistence type="predicted"/>
<dbReference type="SUPFAM" id="SSF52540">
    <property type="entry name" value="P-loop containing nucleoside triphosphate hydrolases"/>
    <property type="match status" value="1"/>
</dbReference>
<dbReference type="GO" id="GO:0000166">
    <property type="term" value="F:nucleotide binding"/>
    <property type="evidence" value="ECO:0007669"/>
    <property type="project" value="InterPro"/>
</dbReference>
<dbReference type="InterPro" id="IPR003203">
    <property type="entry name" value="CobU/CobP"/>
</dbReference>
<evidence type="ECO:0000313" key="2">
    <source>
        <dbReference type="Proteomes" id="UP000275473"/>
    </source>
</evidence>
<dbReference type="GO" id="GO:0043752">
    <property type="term" value="F:adenosylcobinamide kinase activity"/>
    <property type="evidence" value="ECO:0007669"/>
    <property type="project" value="InterPro"/>
</dbReference>
<organism evidence="1 2">
    <name type="scientific">Planococcus salinus</name>
    <dbReference type="NCBI Taxonomy" id="1848460"/>
    <lineage>
        <taxon>Bacteria</taxon>
        <taxon>Bacillati</taxon>
        <taxon>Bacillota</taxon>
        <taxon>Bacilli</taxon>
        <taxon>Bacillales</taxon>
        <taxon>Caryophanaceae</taxon>
        <taxon>Planococcus</taxon>
    </lineage>
</organism>
<evidence type="ECO:0000313" key="1">
    <source>
        <dbReference type="EMBL" id="RNF40048.1"/>
    </source>
</evidence>
<gene>
    <name evidence="1" type="ORF">EEX84_05265</name>
</gene>
<comment type="caution">
    <text evidence="1">The sequence shown here is derived from an EMBL/GenBank/DDBJ whole genome shotgun (WGS) entry which is preliminary data.</text>
</comment>
<dbReference type="Pfam" id="PF02283">
    <property type="entry name" value="CobU"/>
    <property type="match status" value="1"/>
</dbReference>
<sequence>MHIVFGGAFNGKRQYVKEMLSSKETVWCEGKLPDAADQSVVIAGLEQWVKMQLERQMDEETIQQLVKKTVQSKKGQQQIWILTDMNRGIVPVDAIERKLRDVIGRIYQDLFKEAELVTRIWYGIPQLIKGADENEHLYQNRR</sequence>
<dbReference type="InterPro" id="IPR027417">
    <property type="entry name" value="P-loop_NTPase"/>
</dbReference>